<evidence type="ECO:0000313" key="3">
    <source>
        <dbReference type="Proteomes" id="UP000182498"/>
    </source>
</evidence>
<dbReference type="EMBL" id="FAUH01000014">
    <property type="protein sequence ID" value="CUU66691.1"/>
    <property type="molecule type" value="Genomic_DNA"/>
</dbReference>
<gene>
    <name evidence="2" type="ORF">CVAR292_02038</name>
</gene>
<keyword evidence="2" id="KW-0808">Transferase</keyword>
<dbReference type="Proteomes" id="UP000182498">
    <property type="component" value="Unassembled WGS sequence"/>
</dbReference>
<dbReference type="Gene3D" id="3.40.630.30">
    <property type="match status" value="1"/>
</dbReference>
<keyword evidence="3" id="KW-1185">Reference proteome</keyword>
<dbReference type="SUPFAM" id="SSF55729">
    <property type="entry name" value="Acyl-CoA N-acyltransferases (Nat)"/>
    <property type="match status" value="1"/>
</dbReference>
<sequence>MIVKHWDELTPVEVYVLARLRTEVFLREQGCTEEELDWRDLEATTEHYLLPAEEDAAPGETAGHPALAAYLRVLTDPDAEGDGLVIGRVVTDPAHRGKGLASRLLAAVIERHGDEPLLLHAQVYAAGLYAKAGFAPVGEEFDEAGIPHITMVRPA</sequence>
<dbReference type="InterPro" id="IPR000182">
    <property type="entry name" value="GNAT_dom"/>
</dbReference>
<dbReference type="InterPro" id="IPR016181">
    <property type="entry name" value="Acyl_CoA_acyltransferase"/>
</dbReference>
<keyword evidence="2" id="KW-0012">Acyltransferase</keyword>
<evidence type="ECO:0000313" key="2">
    <source>
        <dbReference type="EMBL" id="CUU66691.1"/>
    </source>
</evidence>
<feature type="domain" description="N-acetyltransferase" evidence="1">
    <location>
        <begin position="4"/>
        <end position="155"/>
    </location>
</feature>
<dbReference type="PROSITE" id="PS51186">
    <property type="entry name" value="GNAT"/>
    <property type="match status" value="1"/>
</dbReference>
<dbReference type="GO" id="GO:0016747">
    <property type="term" value="F:acyltransferase activity, transferring groups other than amino-acyl groups"/>
    <property type="evidence" value="ECO:0007669"/>
    <property type="project" value="InterPro"/>
</dbReference>
<accession>A0A0X2NPP7</accession>
<dbReference type="AlphaFoldDB" id="A0A0X2NPP7"/>
<reference evidence="3" key="1">
    <citation type="submission" date="2015-11" db="EMBL/GenBank/DDBJ databases">
        <authorList>
            <person name="Dugat-Bony E."/>
        </authorList>
    </citation>
    <scope>NUCLEOTIDE SEQUENCE [LARGE SCALE GENOMIC DNA]</scope>
    <source>
        <strain evidence="3">Mu292</strain>
    </source>
</reference>
<dbReference type="OrthoDB" id="9796171at2"/>
<evidence type="ECO:0000259" key="1">
    <source>
        <dbReference type="PROSITE" id="PS51186"/>
    </source>
</evidence>
<dbReference type="Pfam" id="PF13673">
    <property type="entry name" value="Acetyltransf_10"/>
    <property type="match status" value="1"/>
</dbReference>
<protein>
    <submittedName>
        <fullName evidence="2">Predicted acyltransferase</fullName>
    </submittedName>
</protein>
<organism evidence="2 3">
    <name type="scientific">Corynebacterium variabile</name>
    <dbReference type="NCBI Taxonomy" id="1727"/>
    <lineage>
        <taxon>Bacteria</taxon>
        <taxon>Bacillati</taxon>
        <taxon>Actinomycetota</taxon>
        <taxon>Actinomycetes</taxon>
        <taxon>Mycobacteriales</taxon>
        <taxon>Corynebacteriaceae</taxon>
        <taxon>Corynebacterium</taxon>
    </lineage>
</organism>
<dbReference type="CDD" id="cd04301">
    <property type="entry name" value="NAT_SF"/>
    <property type="match status" value="1"/>
</dbReference>
<proteinExistence type="predicted"/>
<dbReference type="RefSeq" id="WP_073884377.1">
    <property type="nucleotide sequence ID" value="NZ_FAUH01000014.1"/>
</dbReference>
<name>A0A0X2NPP7_9CORY</name>